<accession>A0A5J9T3N8</accession>
<dbReference type="AlphaFoldDB" id="A0A5J9T3N8"/>
<evidence type="ECO:0000313" key="1">
    <source>
        <dbReference type="EMBL" id="TVU05985.1"/>
    </source>
</evidence>
<keyword evidence="2" id="KW-1185">Reference proteome</keyword>
<feature type="non-terminal residue" evidence="1">
    <location>
        <position position="1"/>
    </location>
</feature>
<evidence type="ECO:0000313" key="2">
    <source>
        <dbReference type="Proteomes" id="UP000324897"/>
    </source>
</evidence>
<proteinExistence type="predicted"/>
<organism evidence="1 2">
    <name type="scientific">Eragrostis curvula</name>
    <name type="common">weeping love grass</name>
    <dbReference type="NCBI Taxonomy" id="38414"/>
    <lineage>
        <taxon>Eukaryota</taxon>
        <taxon>Viridiplantae</taxon>
        <taxon>Streptophyta</taxon>
        <taxon>Embryophyta</taxon>
        <taxon>Tracheophyta</taxon>
        <taxon>Spermatophyta</taxon>
        <taxon>Magnoliopsida</taxon>
        <taxon>Liliopsida</taxon>
        <taxon>Poales</taxon>
        <taxon>Poaceae</taxon>
        <taxon>PACMAD clade</taxon>
        <taxon>Chloridoideae</taxon>
        <taxon>Eragrostideae</taxon>
        <taxon>Eragrostidinae</taxon>
        <taxon>Eragrostis</taxon>
    </lineage>
</organism>
<gene>
    <name evidence="1" type="ORF">EJB05_49172</name>
</gene>
<dbReference type="Proteomes" id="UP000324897">
    <property type="component" value="Unassembled WGS sequence"/>
</dbReference>
<protein>
    <submittedName>
        <fullName evidence="1">Uncharacterized protein</fullName>
    </submittedName>
</protein>
<dbReference type="Gramene" id="TVU05985">
    <property type="protein sequence ID" value="TVU05985"/>
    <property type="gene ID" value="EJB05_49172"/>
</dbReference>
<dbReference type="EMBL" id="RWGY01000051">
    <property type="protein sequence ID" value="TVU05985.1"/>
    <property type="molecule type" value="Genomic_DNA"/>
</dbReference>
<sequence length="93" mass="9538">MGAAGAAKSSSPPPRWFLRAAVASRRGLVGWAVDAVLFGFAAALQVHPVGCGMIGGAAVCAAAKRASYPRGKAMSMRLQLRDTILKAKLNGIS</sequence>
<name>A0A5J9T3N8_9POAL</name>
<reference evidence="1 2" key="1">
    <citation type="journal article" date="2019" name="Sci. Rep.">
        <title>A high-quality genome of Eragrostis curvula grass provides insights into Poaceae evolution and supports new strategies to enhance forage quality.</title>
        <authorList>
            <person name="Carballo J."/>
            <person name="Santos B.A.C.M."/>
            <person name="Zappacosta D."/>
            <person name="Garbus I."/>
            <person name="Selva J.P."/>
            <person name="Gallo C.A."/>
            <person name="Diaz A."/>
            <person name="Albertini E."/>
            <person name="Caccamo M."/>
            <person name="Echenique V."/>
        </authorList>
    </citation>
    <scope>NUCLEOTIDE SEQUENCE [LARGE SCALE GENOMIC DNA]</scope>
    <source>
        <strain evidence="2">cv. Victoria</strain>
        <tissue evidence="1">Leaf</tissue>
    </source>
</reference>
<comment type="caution">
    <text evidence="1">The sequence shown here is derived from an EMBL/GenBank/DDBJ whole genome shotgun (WGS) entry which is preliminary data.</text>
</comment>